<dbReference type="GO" id="GO:0016787">
    <property type="term" value="F:hydrolase activity"/>
    <property type="evidence" value="ECO:0007669"/>
    <property type="project" value="UniProtKB-KW"/>
</dbReference>
<reference evidence="3 4" key="1">
    <citation type="submission" date="2015-04" db="EMBL/GenBank/DDBJ databases">
        <authorList>
            <person name="Heijne W.H."/>
            <person name="Fedorova N.D."/>
            <person name="Nierman W.C."/>
            <person name="Vollebregt A.W."/>
            <person name="Zhao Z."/>
            <person name="Wu L."/>
            <person name="Kumar M."/>
            <person name="Stam H."/>
            <person name="van den Berg M.A."/>
            <person name="Pel H.J."/>
        </authorList>
    </citation>
    <scope>NUCLEOTIDE SEQUENCE [LARGE SCALE GENOMIC DNA]</scope>
    <source>
        <strain evidence="3 4">CBS 393.64</strain>
    </source>
</reference>
<dbReference type="AlphaFoldDB" id="A0A0F4Z232"/>
<dbReference type="GO" id="GO:0005737">
    <property type="term" value="C:cytoplasm"/>
    <property type="evidence" value="ECO:0007669"/>
    <property type="project" value="TreeGrafter"/>
</dbReference>
<dbReference type="OrthoDB" id="4212945at2759"/>
<evidence type="ECO:0000313" key="3">
    <source>
        <dbReference type="EMBL" id="KKA24420.1"/>
    </source>
</evidence>
<gene>
    <name evidence="3" type="ORF">T310_1541</name>
</gene>
<keyword evidence="1" id="KW-0378">Hydrolase</keyword>
<dbReference type="Proteomes" id="UP000053958">
    <property type="component" value="Unassembled WGS sequence"/>
</dbReference>
<proteinExistence type="predicted"/>
<dbReference type="Pfam" id="PF03959">
    <property type="entry name" value="FSH1"/>
    <property type="match status" value="1"/>
</dbReference>
<dbReference type="EMBL" id="LASV01000062">
    <property type="protein sequence ID" value="KKA24420.1"/>
    <property type="molecule type" value="Genomic_DNA"/>
</dbReference>
<organism evidence="3 4">
    <name type="scientific">Rasamsonia emersonii (strain ATCC 16479 / CBS 393.64 / IMI 116815)</name>
    <dbReference type="NCBI Taxonomy" id="1408163"/>
    <lineage>
        <taxon>Eukaryota</taxon>
        <taxon>Fungi</taxon>
        <taxon>Dikarya</taxon>
        <taxon>Ascomycota</taxon>
        <taxon>Pezizomycotina</taxon>
        <taxon>Eurotiomycetes</taxon>
        <taxon>Eurotiomycetidae</taxon>
        <taxon>Eurotiales</taxon>
        <taxon>Trichocomaceae</taxon>
        <taxon>Rasamsonia</taxon>
    </lineage>
</organism>
<protein>
    <recommendedName>
        <fullName evidence="2">Serine hydrolase domain-containing protein</fullName>
    </recommendedName>
</protein>
<dbReference type="PANTHER" id="PTHR48070:SF7">
    <property type="entry name" value="SERINE HYDROLASE FSH DOMAIN-CONTAINING PROTEIN-RELATED"/>
    <property type="match status" value="1"/>
</dbReference>
<feature type="domain" description="Serine hydrolase" evidence="2">
    <location>
        <begin position="2"/>
        <end position="273"/>
    </location>
</feature>
<dbReference type="Gene3D" id="3.40.50.1820">
    <property type="entry name" value="alpha/beta hydrolase"/>
    <property type="match status" value="1"/>
</dbReference>
<dbReference type="GO" id="GO:0005634">
    <property type="term" value="C:nucleus"/>
    <property type="evidence" value="ECO:0007669"/>
    <property type="project" value="TreeGrafter"/>
</dbReference>
<dbReference type="GeneID" id="25313892"/>
<evidence type="ECO:0000259" key="2">
    <source>
        <dbReference type="Pfam" id="PF03959"/>
    </source>
</evidence>
<comment type="caution">
    <text evidence="3">The sequence shown here is derived from an EMBL/GenBank/DDBJ whole genome shotgun (WGS) entry which is preliminary data.</text>
</comment>
<dbReference type="SUPFAM" id="SSF53474">
    <property type="entry name" value="alpha/beta-Hydrolases"/>
    <property type="match status" value="1"/>
</dbReference>
<sequence length="316" mass="34790">MPKILCLHGHGTSASIFKSQTAAFRAKLDKSYVFDFVDAPFASKPAPGIDAIYKKEKTYTWWPQATPEAIRAAHLWVAEYAREHGPYDAVCCFSQGCSLASTMALYRAIGSPANRGRPGTEAEEETLPFRAAIFICGGVPLSALEDMGLEVPPRAYEISQRTGQLLNSTAGRLTELAANLKLIRPGVGLWDGNLHDGRLVHDPSVRPDPSDVFGLDFTRFHARARITIPTVHIYGSKDPRWPASIQLAEFCDDKMEYDHGGGHDIPRSTEVSNRIADMIRQVMARIQRPAERLEPASHVVLKQSVDVRTGQPAVSV</sequence>
<dbReference type="GO" id="GO:0019748">
    <property type="term" value="P:secondary metabolic process"/>
    <property type="evidence" value="ECO:0007669"/>
    <property type="project" value="TreeGrafter"/>
</dbReference>
<name>A0A0F4Z232_RASE3</name>
<dbReference type="InterPro" id="IPR050593">
    <property type="entry name" value="LovG"/>
</dbReference>
<keyword evidence="4" id="KW-1185">Reference proteome</keyword>
<dbReference type="InterPro" id="IPR029058">
    <property type="entry name" value="AB_hydrolase_fold"/>
</dbReference>
<evidence type="ECO:0000313" key="4">
    <source>
        <dbReference type="Proteomes" id="UP000053958"/>
    </source>
</evidence>
<evidence type="ECO:0000256" key="1">
    <source>
        <dbReference type="ARBA" id="ARBA00022801"/>
    </source>
</evidence>
<dbReference type="STRING" id="1408163.A0A0F4Z232"/>
<dbReference type="PANTHER" id="PTHR48070">
    <property type="entry name" value="ESTERASE OVCA2"/>
    <property type="match status" value="1"/>
</dbReference>
<accession>A0A0F4Z232</accession>
<dbReference type="RefSeq" id="XP_013331032.1">
    <property type="nucleotide sequence ID" value="XM_013475578.1"/>
</dbReference>
<dbReference type="InterPro" id="IPR005645">
    <property type="entry name" value="FSH-like_dom"/>
</dbReference>